<dbReference type="FunFam" id="3.30.200.20:FF:000131">
    <property type="entry name" value="Dual specificity protein kinase TTK"/>
    <property type="match status" value="1"/>
</dbReference>
<evidence type="ECO:0000256" key="1">
    <source>
        <dbReference type="ARBA" id="ARBA00022527"/>
    </source>
</evidence>
<comment type="caution">
    <text evidence="9">The sequence shown here is derived from an EMBL/GenBank/DDBJ whole genome shotgun (WGS) entry which is preliminary data.</text>
</comment>
<organism evidence="9 10">
    <name type="scientific">Gymnopilus junonius</name>
    <name type="common">Spectacular rustgill mushroom</name>
    <name type="synonym">Gymnopilus spectabilis subsp. junonius</name>
    <dbReference type="NCBI Taxonomy" id="109634"/>
    <lineage>
        <taxon>Eukaryota</taxon>
        <taxon>Fungi</taxon>
        <taxon>Dikarya</taxon>
        <taxon>Basidiomycota</taxon>
        <taxon>Agaricomycotina</taxon>
        <taxon>Agaricomycetes</taxon>
        <taxon>Agaricomycetidae</taxon>
        <taxon>Agaricales</taxon>
        <taxon>Agaricineae</taxon>
        <taxon>Hymenogastraceae</taxon>
        <taxon>Gymnopilus</taxon>
    </lineage>
</organism>
<protein>
    <submittedName>
        <fullName evidence="9">Kinase-like domain-containing protein</fullName>
    </submittedName>
</protein>
<evidence type="ECO:0000256" key="2">
    <source>
        <dbReference type="ARBA" id="ARBA00022679"/>
    </source>
</evidence>
<evidence type="ECO:0000256" key="5">
    <source>
        <dbReference type="ARBA" id="ARBA00022840"/>
    </source>
</evidence>
<dbReference type="Gene3D" id="3.30.200.20">
    <property type="entry name" value="Phosphorylase Kinase, domain 1"/>
    <property type="match status" value="1"/>
</dbReference>
<dbReference type="GO" id="GO:0000776">
    <property type="term" value="C:kinetochore"/>
    <property type="evidence" value="ECO:0007669"/>
    <property type="project" value="TreeGrafter"/>
</dbReference>
<accession>A0A9P5NTP6</accession>
<dbReference type="GO" id="GO:0004674">
    <property type="term" value="F:protein serine/threonine kinase activity"/>
    <property type="evidence" value="ECO:0007669"/>
    <property type="project" value="UniProtKB-KW"/>
</dbReference>
<keyword evidence="1 7" id="KW-0723">Serine/threonine-protein kinase</keyword>
<name>A0A9P5NTP6_GYMJU</name>
<dbReference type="GO" id="GO:0034501">
    <property type="term" value="P:protein localization to kinetochore"/>
    <property type="evidence" value="ECO:0007669"/>
    <property type="project" value="TreeGrafter"/>
</dbReference>
<comment type="similarity">
    <text evidence="7">Belongs to the protein kinase superfamily.</text>
</comment>
<evidence type="ECO:0000256" key="6">
    <source>
        <dbReference type="PROSITE-ProRule" id="PRU10141"/>
    </source>
</evidence>
<dbReference type="GO" id="GO:0005524">
    <property type="term" value="F:ATP binding"/>
    <property type="evidence" value="ECO:0007669"/>
    <property type="project" value="UniProtKB-UniRule"/>
</dbReference>
<dbReference type="InterPro" id="IPR017441">
    <property type="entry name" value="Protein_kinase_ATP_BS"/>
</dbReference>
<evidence type="ECO:0000313" key="9">
    <source>
        <dbReference type="EMBL" id="KAF8908878.1"/>
    </source>
</evidence>
<dbReference type="PROSITE" id="PS00108">
    <property type="entry name" value="PROTEIN_KINASE_ST"/>
    <property type="match status" value="1"/>
</dbReference>
<feature type="binding site" evidence="6">
    <location>
        <position position="24"/>
    </location>
    <ligand>
        <name>ATP</name>
        <dbReference type="ChEBI" id="CHEBI:30616"/>
    </ligand>
</feature>
<dbReference type="GO" id="GO:0007094">
    <property type="term" value="P:mitotic spindle assembly checkpoint signaling"/>
    <property type="evidence" value="ECO:0007669"/>
    <property type="project" value="TreeGrafter"/>
</dbReference>
<dbReference type="InterPro" id="IPR008271">
    <property type="entry name" value="Ser/Thr_kinase_AS"/>
</dbReference>
<dbReference type="OrthoDB" id="20524at2759"/>
<dbReference type="SMART" id="SM00220">
    <property type="entry name" value="S_TKc"/>
    <property type="match status" value="1"/>
</dbReference>
<reference evidence="9" key="1">
    <citation type="submission" date="2020-11" db="EMBL/GenBank/DDBJ databases">
        <authorList>
            <consortium name="DOE Joint Genome Institute"/>
            <person name="Ahrendt S."/>
            <person name="Riley R."/>
            <person name="Andreopoulos W."/>
            <person name="LaButti K."/>
            <person name="Pangilinan J."/>
            <person name="Ruiz-duenas F.J."/>
            <person name="Barrasa J.M."/>
            <person name="Sanchez-Garcia M."/>
            <person name="Camarero S."/>
            <person name="Miyauchi S."/>
            <person name="Serrano A."/>
            <person name="Linde D."/>
            <person name="Babiker R."/>
            <person name="Drula E."/>
            <person name="Ayuso-Fernandez I."/>
            <person name="Pacheco R."/>
            <person name="Padilla G."/>
            <person name="Ferreira P."/>
            <person name="Barriuso J."/>
            <person name="Kellner H."/>
            <person name="Castanera R."/>
            <person name="Alfaro M."/>
            <person name="Ramirez L."/>
            <person name="Pisabarro A.G."/>
            <person name="Kuo A."/>
            <person name="Tritt A."/>
            <person name="Lipzen A."/>
            <person name="He G."/>
            <person name="Yan M."/>
            <person name="Ng V."/>
            <person name="Cullen D."/>
            <person name="Martin F."/>
            <person name="Rosso M.-N."/>
            <person name="Henrissat B."/>
            <person name="Hibbett D."/>
            <person name="Martinez A.T."/>
            <person name="Grigoriev I.V."/>
        </authorList>
    </citation>
    <scope>NUCLEOTIDE SEQUENCE</scope>
    <source>
        <strain evidence="9">AH 44721</strain>
    </source>
</reference>
<dbReference type="Gene3D" id="1.10.510.10">
    <property type="entry name" value="Transferase(Phosphotransferase) domain 1"/>
    <property type="match status" value="1"/>
</dbReference>
<keyword evidence="5 6" id="KW-0067">ATP-binding</keyword>
<evidence type="ECO:0000256" key="4">
    <source>
        <dbReference type="ARBA" id="ARBA00022777"/>
    </source>
</evidence>
<dbReference type="GO" id="GO:0098813">
    <property type="term" value="P:nuclear chromosome segregation"/>
    <property type="evidence" value="ECO:0007669"/>
    <property type="project" value="UniProtKB-ARBA"/>
</dbReference>
<feature type="domain" description="Protein kinase" evidence="8">
    <location>
        <begin position="1"/>
        <end position="293"/>
    </location>
</feature>
<dbReference type="GO" id="GO:0033316">
    <property type="term" value="P:meiotic spindle assembly checkpoint signaling"/>
    <property type="evidence" value="ECO:0007669"/>
    <property type="project" value="TreeGrafter"/>
</dbReference>
<keyword evidence="2" id="KW-0808">Transferase</keyword>
<keyword evidence="10" id="KW-1185">Reference proteome</keyword>
<evidence type="ECO:0000256" key="7">
    <source>
        <dbReference type="RuleBase" id="RU000304"/>
    </source>
</evidence>
<keyword evidence="4 9" id="KW-0418">Kinase</keyword>
<gene>
    <name evidence="9" type="ORF">CPB84DRAFT_1673869</name>
</gene>
<keyword evidence="3 6" id="KW-0547">Nucleotide-binding</keyword>
<sequence length="363" mass="41156">MIGKGGSSRVFRVLNHANELYAIKRVSLDKTDAETMSGYMNEIALLKRLEGNSRIIRLIDSEVKPGPGGSKGHLLLVMECGEIDLARLLQEQMKEPVNMVWVAYYWQQMLQAVHVIHEEKIVHSDLKPANFVLVRGQLKLIDFGIANAIANDTTNIQRDHQIGTVNYMSPEAIELPDGMRRLKVGRPSDVWSLGCILYQMIYGQPPFQHLSVYQKMKAIPDLTHVIEFPDYAVPMVPSPRSSTGNGQVVEPPKKLDHLKQRVRKDVIKSMKSCLCRNPKERATIPQLLNDTWLANHEPTPTPIKELLKENETIINPYYMRQLLEYSIKLAAEGATNLDPETLMKDAERLVQELKGIQSQAKME</sequence>
<dbReference type="PANTHER" id="PTHR22974:SF21">
    <property type="entry name" value="DUAL SPECIFICITY PROTEIN KINASE TTK"/>
    <property type="match status" value="1"/>
</dbReference>
<dbReference type="EMBL" id="JADNYJ010000010">
    <property type="protein sequence ID" value="KAF8908878.1"/>
    <property type="molecule type" value="Genomic_DNA"/>
</dbReference>
<dbReference type="CDD" id="cd14131">
    <property type="entry name" value="PKc_Mps1"/>
    <property type="match status" value="1"/>
</dbReference>
<dbReference type="InterPro" id="IPR027084">
    <property type="entry name" value="Mps1_cat"/>
</dbReference>
<dbReference type="InterPro" id="IPR000719">
    <property type="entry name" value="Prot_kinase_dom"/>
</dbReference>
<evidence type="ECO:0000313" key="10">
    <source>
        <dbReference type="Proteomes" id="UP000724874"/>
    </source>
</evidence>
<dbReference type="PANTHER" id="PTHR22974">
    <property type="entry name" value="MIXED LINEAGE PROTEIN KINASE"/>
    <property type="match status" value="1"/>
</dbReference>
<dbReference type="Pfam" id="PF00069">
    <property type="entry name" value="Pkinase"/>
    <property type="match status" value="1"/>
</dbReference>
<dbReference type="Proteomes" id="UP000724874">
    <property type="component" value="Unassembled WGS sequence"/>
</dbReference>
<evidence type="ECO:0000256" key="3">
    <source>
        <dbReference type="ARBA" id="ARBA00022741"/>
    </source>
</evidence>
<dbReference type="GO" id="GO:0005634">
    <property type="term" value="C:nucleus"/>
    <property type="evidence" value="ECO:0007669"/>
    <property type="project" value="TreeGrafter"/>
</dbReference>
<dbReference type="GO" id="GO:0004712">
    <property type="term" value="F:protein serine/threonine/tyrosine kinase activity"/>
    <property type="evidence" value="ECO:0007669"/>
    <property type="project" value="TreeGrafter"/>
</dbReference>
<dbReference type="PROSITE" id="PS50011">
    <property type="entry name" value="PROTEIN_KINASE_DOM"/>
    <property type="match status" value="1"/>
</dbReference>
<dbReference type="SUPFAM" id="SSF56112">
    <property type="entry name" value="Protein kinase-like (PK-like)"/>
    <property type="match status" value="1"/>
</dbReference>
<evidence type="ECO:0000259" key="8">
    <source>
        <dbReference type="PROSITE" id="PS50011"/>
    </source>
</evidence>
<dbReference type="PROSITE" id="PS00107">
    <property type="entry name" value="PROTEIN_KINASE_ATP"/>
    <property type="match status" value="1"/>
</dbReference>
<dbReference type="AlphaFoldDB" id="A0A9P5NTP6"/>
<dbReference type="InterPro" id="IPR011009">
    <property type="entry name" value="Kinase-like_dom_sf"/>
</dbReference>
<proteinExistence type="inferred from homology"/>